<dbReference type="Gene3D" id="3.40.50.1980">
    <property type="entry name" value="Nitrogenase molybdenum iron protein domain"/>
    <property type="match status" value="3"/>
</dbReference>
<dbReference type="AlphaFoldDB" id="R4KIS7"/>
<dbReference type="GO" id="GO:0016491">
    <property type="term" value="F:oxidoreductase activity"/>
    <property type="evidence" value="ECO:0007669"/>
    <property type="project" value="InterPro"/>
</dbReference>
<dbReference type="SUPFAM" id="SSF53807">
    <property type="entry name" value="Helical backbone' metal receptor"/>
    <property type="match status" value="1"/>
</dbReference>
<reference evidence="2 3" key="1">
    <citation type="submission" date="2012-01" db="EMBL/GenBank/DDBJ databases">
        <title>Complete sequence of chromosome of Clostridium pasteurianum BC1.</title>
        <authorList>
            <consortium name="US DOE Joint Genome Institute"/>
            <person name="Lucas S."/>
            <person name="Han J."/>
            <person name="Lapidus A."/>
            <person name="Cheng J.-F."/>
            <person name="Goodwin L."/>
            <person name="Pitluck S."/>
            <person name="Peters L."/>
            <person name="Mikhailova N."/>
            <person name="Teshima H."/>
            <person name="Detter J.C."/>
            <person name="Han C."/>
            <person name="Tapia R."/>
            <person name="Land M."/>
            <person name="Hauser L."/>
            <person name="Kyrpides N."/>
            <person name="Ivanova N."/>
            <person name="Pagani I."/>
            <person name="Dunn J."/>
            <person name="Taghavi S."/>
            <person name="Francis A."/>
            <person name="van der Lelie D."/>
            <person name="Woyke T."/>
        </authorList>
    </citation>
    <scope>NUCLEOTIDE SEQUENCE [LARGE SCALE GENOMIC DNA]</scope>
    <source>
        <strain evidence="2 3">BC1</strain>
    </source>
</reference>
<dbReference type="Pfam" id="PF00148">
    <property type="entry name" value="Oxidored_nitro"/>
    <property type="match status" value="1"/>
</dbReference>
<dbReference type="STRING" id="86416.Clopa_4846"/>
<dbReference type="eggNOG" id="COG2710">
    <property type="taxonomic scope" value="Bacteria"/>
</dbReference>
<name>R4KIS7_CLOPA</name>
<dbReference type="RefSeq" id="WP_015617791.1">
    <property type="nucleotide sequence ID" value="NC_021182.1"/>
</dbReference>
<dbReference type="KEGG" id="cpas:Clopa_4846"/>
<dbReference type="HOGENOM" id="CLU_025876_4_0_9"/>
<gene>
    <name evidence="2" type="ORF">Clopa_4846</name>
</gene>
<evidence type="ECO:0000259" key="1">
    <source>
        <dbReference type="Pfam" id="PF00148"/>
    </source>
</evidence>
<sequence length="445" mass="49445">MTYIERPRFSCALGGALSTISALPRVVPIVHATSGCGANLFGAYMGGSGFWGSGYCGGSSVPTSGITENDIVFGGSSRLNEQIETTLEMIDADLFLVTTGCMTEIIGDDVEAVLRNFKDSKIPILSIETGGFRGNSYNGYEGVLEKLFNDYSNENTKKRKNLVNIFGLIPASDPFFRGDLVEIKRLLEKLGLEVNTFFTNDQTINNLRNASGALLNIVLSRTYGISVAESFKEKHGIPYYVSEIPIGPTATAEFLRDISKLLEIDNKKVEALIKQENENYYKYIERISDVYADSDFQHYAIVVGNANNTLSITKFLYEDLGWIPKFSVITDELDDNQKAVLNDRFEKLNVDKEIKLIYQTDASKIEEHLTNIIEVQKSEKYHDALSPLFILGSSWEKDFANKVGAKILSVSYPILNRAILDRGYAGYNGGLHLVEDLLDVIFTGR</sequence>
<evidence type="ECO:0000313" key="2">
    <source>
        <dbReference type="EMBL" id="AGK99525.1"/>
    </source>
</evidence>
<dbReference type="PATRIC" id="fig|86416.3.peg.4835"/>
<feature type="domain" description="Nitrogenase/oxidoreductase component 1" evidence="1">
    <location>
        <begin position="11"/>
        <end position="440"/>
    </location>
</feature>
<dbReference type="InterPro" id="IPR049939">
    <property type="entry name" value="NifE-like"/>
</dbReference>
<dbReference type="PANTHER" id="PTHR42956:SF1">
    <property type="entry name" value="NITROGENASE IRON-MOLYBDENUM COFACTOR BIOSYNTHESIS PROTEIN NIFE"/>
    <property type="match status" value="1"/>
</dbReference>
<dbReference type="InterPro" id="IPR000510">
    <property type="entry name" value="Nase/OxRdtase_comp1"/>
</dbReference>
<dbReference type="OrthoDB" id="9802175at2"/>
<proteinExistence type="predicted"/>
<dbReference type="Proteomes" id="UP000013523">
    <property type="component" value="Chromosome"/>
</dbReference>
<dbReference type="EMBL" id="CP003261">
    <property type="protein sequence ID" value="AGK99525.1"/>
    <property type="molecule type" value="Genomic_DNA"/>
</dbReference>
<keyword evidence="3" id="KW-1185">Reference proteome</keyword>
<accession>R4KIS7</accession>
<dbReference type="PANTHER" id="PTHR42956">
    <property type="entry name" value="NITROGENASE IRON-MOLYBDENUM COFACTOR BIOSYNTHESIS PROTEIN NIFE"/>
    <property type="match status" value="1"/>
</dbReference>
<organism evidence="2 3">
    <name type="scientific">Clostridium pasteurianum BC1</name>
    <dbReference type="NCBI Taxonomy" id="86416"/>
    <lineage>
        <taxon>Bacteria</taxon>
        <taxon>Bacillati</taxon>
        <taxon>Bacillota</taxon>
        <taxon>Clostridia</taxon>
        <taxon>Eubacteriales</taxon>
        <taxon>Clostridiaceae</taxon>
        <taxon>Clostridium</taxon>
    </lineage>
</organism>
<protein>
    <submittedName>
        <fullName evidence="2">Nitrogenase molybdenum-iron protein, alpha and beta chains</fullName>
    </submittedName>
</protein>
<evidence type="ECO:0000313" key="3">
    <source>
        <dbReference type="Proteomes" id="UP000013523"/>
    </source>
</evidence>